<protein>
    <submittedName>
        <fullName evidence="1">Uncharacterized protein</fullName>
    </submittedName>
</protein>
<evidence type="ECO:0000313" key="4">
    <source>
        <dbReference type="Proteomes" id="UP000663870"/>
    </source>
</evidence>
<organism evidence="1 3">
    <name type="scientific">Rotaria sordida</name>
    <dbReference type="NCBI Taxonomy" id="392033"/>
    <lineage>
        <taxon>Eukaryota</taxon>
        <taxon>Metazoa</taxon>
        <taxon>Spiralia</taxon>
        <taxon>Gnathifera</taxon>
        <taxon>Rotifera</taxon>
        <taxon>Eurotatoria</taxon>
        <taxon>Bdelloidea</taxon>
        <taxon>Philodinida</taxon>
        <taxon>Philodinidae</taxon>
        <taxon>Rotaria</taxon>
    </lineage>
</organism>
<proteinExistence type="predicted"/>
<comment type="caution">
    <text evidence="1">The sequence shown here is derived from an EMBL/GenBank/DDBJ whole genome shotgun (WGS) entry which is preliminary data.</text>
</comment>
<dbReference type="Proteomes" id="UP000663870">
    <property type="component" value="Unassembled WGS sequence"/>
</dbReference>
<keyword evidence="4" id="KW-1185">Reference proteome</keyword>
<feature type="non-terminal residue" evidence="1">
    <location>
        <position position="26"/>
    </location>
</feature>
<accession>A0A815FEB5</accession>
<dbReference type="EMBL" id="CAJNOL010004440">
    <property type="protein sequence ID" value="CAF1588207.1"/>
    <property type="molecule type" value="Genomic_DNA"/>
</dbReference>
<dbReference type="Proteomes" id="UP000663854">
    <property type="component" value="Unassembled WGS sequence"/>
</dbReference>
<name>A0A815FEB5_9BILA</name>
<evidence type="ECO:0000313" key="1">
    <source>
        <dbReference type="EMBL" id="CAF1325425.1"/>
    </source>
</evidence>
<evidence type="ECO:0000313" key="3">
    <source>
        <dbReference type="Proteomes" id="UP000663854"/>
    </source>
</evidence>
<dbReference type="AlphaFoldDB" id="A0A815FEB5"/>
<dbReference type="EMBL" id="CAJNOH010003149">
    <property type="protein sequence ID" value="CAF1325425.1"/>
    <property type="molecule type" value="Genomic_DNA"/>
</dbReference>
<sequence length="26" mass="2765">MFIILVDPMSAACGQSKYICAFGGNQ</sequence>
<gene>
    <name evidence="2" type="ORF">JXQ802_LOCUS46951</name>
    <name evidence="1" type="ORF">PYM288_LOCUS31132</name>
</gene>
<reference evidence="1" key="1">
    <citation type="submission" date="2021-02" db="EMBL/GenBank/DDBJ databases">
        <authorList>
            <person name="Nowell W R."/>
        </authorList>
    </citation>
    <scope>NUCLEOTIDE SEQUENCE</scope>
</reference>
<evidence type="ECO:0000313" key="2">
    <source>
        <dbReference type="EMBL" id="CAF1588207.1"/>
    </source>
</evidence>